<dbReference type="SUPFAM" id="SSF51306">
    <property type="entry name" value="LexA/Signal peptidase"/>
    <property type="match status" value="1"/>
</dbReference>
<sequence length="237" mass="24742">MWLRRAAAVAWSVPIAITFNDGVASIARVPDVGAVGCDDARASARSSAGSASESSSSSSSRCEPSTTASDGGEPAPSPSPQHCYVLLDRFRARRHMWRRGQVVHLRSPHDPDVSLAQRLVALEGDWVTRRDGGGAVVKIPKGHCWLEAAHVSKELELEVDAAEGRGGRRSAARGGGSGPGDGAAIAADDVGVAPVALLDGVVAAVVWPPSRAAIARRALSSDRVLMRAERGTDGHEY</sequence>
<dbReference type="PANTHER" id="PTHR46041:SF2">
    <property type="entry name" value="MITOCHONDRIAL INNER MEMBRANE PROTEASE SUBUNIT 2"/>
    <property type="match status" value="1"/>
</dbReference>
<dbReference type="Proteomes" id="UP000001876">
    <property type="component" value="Unassembled WGS sequence"/>
</dbReference>
<keyword evidence="5" id="KW-1133">Transmembrane helix</keyword>
<dbReference type="STRING" id="564608.C1MPI2"/>
<keyword evidence="6" id="KW-0472">Membrane</keyword>
<evidence type="ECO:0000313" key="9">
    <source>
        <dbReference type="EMBL" id="EEH57913.1"/>
    </source>
</evidence>
<evidence type="ECO:0000256" key="5">
    <source>
        <dbReference type="ARBA" id="ARBA00022989"/>
    </source>
</evidence>
<evidence type="ECO:0000256" key="2">
    <source>
        <dbReference type="ARBA" id="ARBA00022670"/>
    </source>
</evidence>
<dbReference type="eggNOG" id="KOG1568">
    <property type="taxonomic scope" value="Eukaryota"/>
</dbReference>
<feature type="signal peptide" evidence="8">
    <location>
        <begin position="1"/>
        <end position="18"/>
    </location>
</feature>
<evidence type="ECO:0000256" key="1">
    <source>
        <dbReference type="ARBA" id="ARBA00004167"/>
    </source>
</evidence>
<feature type="region of interest" description="Disordered" evidence="7">
    <location>
        <begin position="45"/>
        <end position="80"/>
    </location>
</feature>
<evidence type="ECO:0000256" key="6">
    <source>
        <dbReference type="ARBA" id="ARBA00023136"/>
    </source>
</evidence>
<dbReference type="GeneID" id="9683084"/>
<dbReference type="EMBL" id="GG663738">
    <property type="protein sequence ID" value="EEH57913.1"/>
    <property type="molecule type" value="Genomic_DNA"/>
</dbReference>
<evidence type="ECO:0000256" key="4">
    <source>
        <dbReference type="ARBA" id="ARBA00022801"/>
    </source>
</evidence>
<dbReference type="RefSeq" id="XP_003057962.1">
    <property type="nucleotide sequence ID" value="XM_003057916.1"/>
</dbReference>
<keyword evidence="8" id="KW-0732">Signal</keyword>
<dbReference type="PANTHER" id="PTHR46041">
    <property type="entry name" value="MITOCHONDRIAL INNER MEMBRANE PROTEASE SUBUNIT 2"/>
    <property type="match status" value="1"/>
</dbReference>
<evidence type="ECO:0000256" key="7">
    <source>
        <dbReference type="SAM" id="MobiDB-lite"/>
    </source>
</evidence>
<gene>
    <name evidence="9" type="ORF">MICPUCDRAFT_56915</name>
</gene>
<keyword evidence="3" id="KW-0812">Transmembrane</keyword>
<feature type="chain" id="PRO_5002912005" evidence="8">
    <location>
        <begin position="19"/>
        <end position="237"/>
    </location>
</feature>
<evidence type="ECO:0000256" key="8">
    <source>
        <dbReference type="SAM" id="SignalP"/>
    </source>
</evidence>
<keyword evidence="10" id="KW-1185">Reference proteome</keyword>
<organism evidence="10">
    <name type="scientific">Micromonas pusilla (strain CCMP1545)</name>
    <name type="common">Picoplanktonic green alga</name>
    <dbReference type="NCBI Taxonomy" id="564608"/>
    <lineage>
        <taxon>Eukaryota</taxon>
        <taxon>Viridiplantae</taxon>
        <taxon>Chlorophyta</taxon>
        <taxon>Mamiellophyceae</taxon>
        <taxon>Mamiellales</taxon>
        <taxon>Mamiellaceae</taxon>
        <taxon>Micromonas</taxon>
    </lineage>
</organism>
<dbReference type="GO" id="GO:0006465">
    <property type="term" value="P:signal peptide processing"/>
    <property type="evidence" value="ECO:0007669"/>
    <property type="project" value="InterPro"/>
</dbReference>
<dbReference type="InterPro" id="IPR036286">
    <property type="entry name" value="LexA/Signal_pep-like_sf"/>
</dbReference>
<keyword evidence="2" id="KW-0645">Protease</keyword>
<dbReference type="KEGG" id="mpp:MICPUCDRAFT_56915"/>
<dbReference type="AlphaFoldDB" id="C1MPI2"/>
<dbReference type="GO" id="GO:0042720">
    <property type="term" value="C:mitochondrial inner membrane peptidase complex"/>
    <property type="evidence" value="ECO:0007669"/>
    <property type="project" value="InterPro"/>
</dbReference>
<dbReference type="InterPro" id="IPR037730">
    <property type="entry name" value="IMP2"/>
</dbReference>
<comment type="subcellular location">
    <subcellularLocation>
        <location evidence="1">Membrane</location>
        <topology evidence="1">Single-pass membrane protein</topology>
    </subcellularLocation>
</comment>
<reference evidence="9 10" key="1">
    <citation type="journal article" date="2009" name="Science">
        <title>Green evolution and dynamic adaptations revealed by genomes of the marine picoeukaryotes Micromonas.</title>
        <authorList>
            <person name="Worden A.Z."/>
            <person name="Lee J.H."/>
            <person name="Mock T."/>
            <person name="Rouze P."/>
            <person name="Simmons M.P."/>
            <person name="Aerts A.L."/>
            <person name="Allen A.E."/>
            <person name="Cuvelier M.L."/>
            <person name="Derelle E."/>
            <person name="Everett M.V."/>
            <person name="Foulon E."/>
            <person name="Grimwood J."/>
            <person name="Gundlach H."/>
            <person name="Henrissat B."/>
            <person name="Napoli C."/>
            <person name="McDonald S.M."/>
            <person name="Parker M.S."/>
            <person name="Rombauts S."/>
            <person name="Salamov A."/>
            <person name="Von Dassow P."/>
            <person name="Badger J.H."/>
            <person name="Coutinho P.M."/>
            <person name="Demir E."/>
            <person name="Dubchak I."/>
            <person name="Gentemann C."/>
            <person name="Eikrem W."/>
            <person name="Gready J.E."/>
            <person name="John U."/>
            <person name="Lanier W."/>
            <person name="Lindquist E.A."/>
            <person name="Lucas S."/>
            <person name="Mayer K.F."/>
            <person name="Moreau H."/>
            <person name="Not F."/>
            <person name="Otillar R."/>
            <person name="Panaud O."/>
            <person name="Pangilinan J."/>
            <person name="Paulsen I."/>
            <person name="Piegu B."/>
            <person name="Poliakov A."/>
            <person name="Robbens S."/>
            <person name="Schmutz J."/>
            <person name="Toulza E."/>
            <person name="Wyss T."/>
            <person name="Zelensky A."/>
            <person name="Zhou K."/>
            <person name="Armbrust E.V."/>
            <person name="Bhattacharya D."/>
            <person name="Goodenough U.W."/>
            <person name="Van de Peer Y."/>
            <person name="Grigoriev I.V."/>
        </authorList>
    </citation>
    <scope>NUCLEOTIDE SEQUENCE [LARGE SCALE GENOMIC DNA]</scope>
    <source>
        <strain evidence="9 10">CCMP1545</strain>
    </source>
</reference>
<feature type="compositionally biased region" description="Low complexity" evidence="7">
    <location>
        <begin position="45"/>
        <end position="69"/>
    </location>
</feature>
<proteinExistence type="predicted"/>
<evidence type="ECO:0000256" key="3">
    <source>
        <dbReference type="ARBA" id="ARBA00022692"/>
    </source>
</evidence>
<dbReference type="OrthoDB" id="9996127at2759"/>
<evidence type="ECO:0000313" key="10">
    <source>
        <dbReference type="Proteomes" id="UP000001876"/>
    </source>
</evidence>
<protein>
    <submittedName>
        <fullName evidence="9">Predicted protein</fullName>
    </submittedName>
</protein>
<name>C1MPI2_MICPC</name>
<dbReference type="GO" id="GO:0004175">
    <property type="term" value="F:endopeptidase activity"/>
    <property type="evidence" value="ECO:0007669"/>
    <property type="project" value="TreeGrafter"/>
</dbReference>
<dbReference type="Gene3D" id="2.10.109.10">
    <property type="entry name" value="Umud Fragment, subunit A"/>
    <property type="match status" value="1"/>
</dbReference>
<accession>C1MPI2</accession>
<dbReference type="GO" id="GO:0006627">
    <property type="term" value="P:protein processing involved in protein targeting to mitochondrion"/>
    <property type="evidence" value="ECO:0007669"/>
    <property type="project" value="InterPro"/>
</dbReference>
<keyword evidence="4" id="KW-0378">Hydrolase</keyword>
<dbReference type="GO" id="GO:0008236">
    <property type="term" value="F:serine-type peptidase activity"/>
    <property type="evidence" value="ECO:0007669"/>
    <property type="project" value="InterPro"/>
</dbReference>